<dbReference type="AlphaFoldDB" id="A0A1Q3E5I2"/>
<dbReference type="EMBL" id="BDGU01000099">
    <property type="protein sequence ID" value="GAW02527.1"/>
    <property type="molecule type" value="Genomic_DNA"/>
</dbReference>
<evidence type="ECO:0000256" key="1">
    <source>
        <dbReference type="SAM" id="SignalP"/>
    </source>
</evidence>
<name>A0A1Q3E5I2_LENED</name>
<evidence type="ECO:0000313" key="2">
    <source>
        <dbReference type="EMBL" id="GAW02527.1"/>
    </source>
</evidence>
<keyword evidence="1" id="KW-0732">Signal</keyword>
<dbReference type="Proteomes" id="UP000188533">
    <property type="component" value="Unassembled WGS sequence"/>
</dbReference>
<proteinExistence type="predicted"/>
<keyword evidence="3" id="KW-1185">Reference proteome</keyword>
<reference evidence="2 3" key="1">
    <citation type="submission" date="2016-08" db="EMBL/GenBank/DDBJ databases">
        <authorList>
            <consortium name="Lentinula edodes genome sequencing consortium"/>
            <person name="Sakamoto Y."/>
            <person name="Nakade K."/>
            <person name="Sato S."/>
            <person name="Yoshida Y."/>
            <person name="Miyazaki K."/>
            <person name="Natsume S."/>
            <person name="Konno N."/>
        </authorList>
    </citation>
    <scope>NUCLEOTIDE SEQUENCE [LARGE SCALE GENOMIC DNA]</scope>
    <source>
        <strain evidence="2 3">NBRC 111202</strain>
    </source>
</reference>
<feature type="chain" id="PRO_5012501599" evidence="1">
    <location>
        <begin position="24"/>
        <end position="291"/>
    </location>
</feature>
<reference evidence="2 3" key="2">
    <citation type="submission" date="2017-02" db="EMBL/GenBank/DDBJ databases">
        <title>A genome survey and senescence transcriptome analysis in Lentinula edodes.</title>
        <authorList>
            <person name="Sakamoto Y."/>
            <person name="Nakade K."/>
            <person name="Sato S."/>
            <person name="Yoshida Y."/>
            <person name="Miyazaki K."/>
            <person name="Natsume S."/>
            <person name="Konno N."/>
        </authorList>
    </citation>
    <scope>NUCLEOTIDE SEQUENCE [LARGE SCALE GENOMIC DNA]</scope>
    <source>
        <strain evidence="2 3">NBRC 111202</strain>
    </source>
</reference>
<organism evidence="2 3">
    <name type="scientific">Lentinula edodes</name>
    <name type="common">Shiitake mushroom</name>
    <name type="synonym">Lentinus edodes</name>
    <dbReference type="NCBI Taxonomy" id="5353"/>
    <lineage>
        <taxon>Eukaryota</taxon>
        <taxon>Fungi</taxon>
        <taxon>Dikarya</taxon>
        <taxon>Basidiomycota</taxon>
        <taxon>Agaricomycotina</taxon>
        <taxon>Agaricomycetes</taxon>
        <taxon>Agaricomycetidae</taxon>
        <taxon>Agaricales</taxon>
        <taxon>Marasmiineae</taxon>
        <taxon>Omphalotaceae</taxon>
        <taxon>Lentinula</taxon>
    </lineage>
</organism>
<gene>
    <name evidence="2" type="ORF">LENED_004189</name>
</gene>
<evidence type="ECO:0000313" key="3">
    <source>
        <dbReference type="Proteomes" id="UP000188533"/>
    </source>
</evidence>
<feature type="signal peptide" evidence="1">
    <location>
        <begin position="1"/>
        <end position="23"/>
    </location>
</feature>
<accession>A0A1Q3E5I2</accession>
<protein>
    <submittedName>
        <fullName evidence="2">Uncharacterized protein</fullName>
    </submittedName>
</protein>
<sequence length="291" mass="32718">MPPLGSSVLCLLPLLISILFAHAAPLPIPPEDQMRITLLGTTKERNPPWILGFYGNESYLNKDDKKAFSKVLSLSPQDIGDPINGDRGQWSSGVAKLTKNYWKLKGGFRRYSKDNIVMKKLNVPVGNNDMGEVKALKDVGLYVDSGFARIGPHDGQVPVILMKKVVGVVMLETVEFKDANREQKLELLEEAKPLVRNQVVHWAVTKQLLHAEFNIGNFLVGGTQTLIHVSLNEPITEAQLLDFGYPGIFKVRKGVTEKEVSDWFELQWQVCTKYGYKKMLEIEMAREKSKP</sequence>
<comment type="caution">
    <text evidence="2">The sequence shown here is derived from an EMBL/GenBank/DDBJ whole genome shotgun (WGS) entry which is preliminary data.</text>
</comment>